<accession>D3UYT0</accession>
<evidence type="ECO:0000313" key="2">
    <source>
        <dbReference type="Proteomes" id="UP000002045"/>
    </source>
</evidence>
<reference evidence="1" key="1">
    <citation type="journal article" date="2011" name="PLoS ONE">
        <title>The entomopathogenic bacterial endosymbionts xenorhabdus and photorhabdus: convergent lifestyles from divergent genomes.</title>
        <authorList>
            <person name="Chaston J.M."/>
            <person name="Suen G."/>
            <person name="Tucker S.L."/>
            <person name="Andersen A.W."/>
            <person name="Bhasin A."/>
            <person name="Bode E."/>
            <person name="Bode H.B."/>
            <person name="Brachmann A.O."/>
            <person name="Cowles C.E."/>
            <person name="Cowles K.N."/>
            <person name="Darby C."/>
            <person name="de Leon L."/>
            <person name="Drace K."/>
            <person name="Du Z."/>
            <person name="Givaudan A."/>
            <person name="Herbert Tran E.E."/>
            <person name="Jewell K.A."/>
            <person name="Knack J.J."/>
            <person name="Krasomil-Osterfeld K.C."/>
            <person name="Kukor R."/>
            <person name="Lanois A."/>
            <person name="Latreille P."/>
            <person name="Leimgruber N.K."/>
            <person name="Lipke C.M."/>
            <person name="Liu R."/>
            <person name="Lu X."/>
            <person name="Martens E.C."/>
            <person name="Marri P.R."/>
            <person name="Medigue C."/>
            <person name="Menard M.L."/>
            <person name="Miller N.M."/>
            <person name="Morales-Soto N."/>
            <person name="Norton S."/>
            <person name="Ogier J.C."/>
            <person name="Orchard S.S."/>
            <person name="Park D."/>
            <person name="Park Y."/>
            <person name="Qurollo B.A."/>
            <person name="Sugar D.R."/>
            <person name="Richards G.R."/>
            <person name="Rouy Z."/>
            <person name="Slominski B."/>
            <person name="Slominski K."/>
            <person name="Snyder H."/>
            <person name="Tjaden B.C."/>
            <person name="van der Hoeven R."/>
            <person name="Welch R.D."/>
            <person name="Wheeler C."/>
            <person name="Xiang B."/>
            <person name="Barbazuk B."/>
            <person name="Gaudriault S."/>
            <person name="Goodner B."/>
            <person name="Slater S.C."/>
            <person name="Forst S."/>
            <person name="Goldman B.S."/>
            <person name="Goodrich-Blair H."/>
        </authorList>
    </citation>
    <scope>NUCLEOTIDE SEQUENCE [LARGE SCALE GENOMIC DNA]</scope>
    <source>
        <strain evidence="1">SS-2004</strain>
    </source>
</reference>
<evidence type="ECO:0000313" key="1">
    <source>
        <dbReference type="EMBL" id="CBJ79458.1"/>
    </source>
</evidence>
<name>D3UYT0_XENBS</name>
<dbReference type="AlphaFoldDB" id="D3UYT0"/>
<organism evidence="1 2">
    <name type="scientific">Xenorhabdus bovienii (strain SS-2004)</name>
    <name type="common">Xenorhabdus nematophila subsp. bovienii</name>
    <dbReference type="NCBI Taxonomy" id="406818"/>
    <lineage>
        <taxon>Bacteria</taxon>
        <taxon>Pseudomonadati</taxon>
        <taxon>Pseudomonadota</taxon>
        <taxon>Gammaproteobacteria</taxon>
        <taxon>Enterobacterales</taxon>
        <taxon>Morganellaceae</taxon>
        <taxon>Xenorhabdus</taxon>
    </lineage>
</organism>
<gene>
    <name evidence="1" type="ordered locus">XBJ1_0308</name>
</gene>
<dbReference type="STRING" id="406818.XBJ1_0308"/>
<dbReference type="HOGENOM" id="CLU_3124252_0_0_6"/>
<proteinExistence type="predicted"/>
<dbReference type="Proteomes" id="UP000002045">
    <property type="component" value="Chromosome"/>
</dbReference>
<protein>
    <submittedName>
        <fullName evidence="1">Uncharacterized protein</fullName>
    </submittedName>
</protein>
<sequence>MKVCKPQKKGPKGPFYVPVIMTKIHSHPALFSRSLITPGLRLPEPFGYLG</sequence>
<dbReference type="KEGG" id="xbo:XBJ1_0308"/>
<dbReference type="EMBL" id="FN667741">
    <property type="protein sequence ID" value="CBJ79458.1"/>
    <property type="molecule type" value="Genomic_DNA"/>
</dbReference>